<dbReference type="InterPro" id="IPR055916">
    <property type="entry name" value="DUF7493"/>
</dbReference>
<dbReference type="InterPro" id="IPR001206">
    <property type="entry name" value="Diacylglycerol_kinase_cat_dom"/>
</dbReference>
<dbReference type="GO" id="GO:0001727">
    <property type="term" value="F:lipid kinase activity"/>
    <property type="evidence" value="ECO:0007669"/>
    <property type="project" value="TreeGrafter"/>
</dbReference>
<organism evidence="2 3">
    <name type="scientific">Aspergillus fumigatiaffinis</name>
    <dbReference type="NCBI Taxonomy" id="340414"/>
    <lineage>
        <taxon>Eukaryota</taxon>
        <taxon>Fungi</taxon>
        <taxon>Dikarya</taxon>
        <taxon>Ascomycota</taxon>
        <taxon>Pezizomycotina</taxon>
        <taxon>Eurotiomycetes</taxon>
        <taxon>Eurotiomycetidae</taxon>
        <taxon>Eurotiales</taxon>
        <taxon>Aspergillaceae</taxon>
        <taxon>Aspergillus</taxon>
        <taxon>Aspergillus subgen. Fumigati</taxon>
    </lineage>
</organism>
<dbReference type="SMART" id="SM00046">
    <property type="entry name" value="DAGKc"/>
    <property type="match status" value="1"/>
</dbReference>
<gene>
    <name evidence="2" type="ORF">CNMCM6805_004632</name>
</gene>
<evidence type="ECO:0000313" key="2">
    <source>
        <dbReference type="EMBL" id="KAF4240828.1"/>
    </source>
</evidence>
<dbReference type="Gene3D" id="3.40.50.10330">
    <property type="entry name" value="Probable inorganic polyphosphate/atp-NAD kinase, domain 1"/>
    <property type="match status" value="1"/>
</dbReference>
<accession>A0A8H4MDY6</accession>
<dbReference type="PANTHER" id="PTHR12358:SF31">
    <property type="entry name" value="ACYLGLYCEROL KINASE, MITOCHONDRIAL"/>
    <property type="match status" value="1"/>
</dbReference>
<dbReference type="PANTHER" id="PTHR12358">
    <property type="entry name" value="SPHINGOSINE KINASE"/>
    <property type="match status" value="1"/>
</dbReference>
<dbReference type="Pfam" id="PF24321">
    <property type="entry name" value="DUF7493"/>
    <property type="match status" value="1"/>
</dbReference>
<dbReference type="GO" id="GO:0016773">
    <property type="term" value="F:phosphotransferase activity, alcohol group as acceptor"/>
    <property type="evidence" value="ECO:0007669"/>
    <property type="project" value="UniProtKB-ARBA"/>
</dbReference>
<dbReference type="OrthoDB" id="3853857at2759"/>
<dbReference type="GO" id="GO:0016020">
    <property type="term" value="C:membrane"/>
    <property type="evidence" value="ECO:0007669"/>
    <property type="project" value="TreeGrafter"/>
</dbReference>
<reference evidence="2" key="2">
    <citation type="submission" date="2020-04" db="EMBL/GenBank/DDBJ databases">
        <authorList>
            <person name="Santos R.A.C."/>
            <person name="Steenwyk J.L."/>
            <person name="Rivero-Menendez O."/>
            <person name="Mead M.E."/>
            <person name="Silva L.P."/>
            <person name="Bastos R.W."/>
            <person name="Alastruey-Izquierdo A."/>
            <person name="Goldman G.H."/>
            <person name="Rokas A."/>
        </authorList>
    </citation>
    <scope>NUCLEOTIDE SEQUENCE</scope>
    <source>
        <strain evidence="2">CNM-CM6805</strain>
    </source>
</reference>
<dbReference type="PROSITE" id="PS50146">
    <property type="entry name" value="DAGK"/>
    <property type="match status" value="1"/>
</dbReference>
<comment type="caution">
    <text evidence="2">The sequence shown here is derived from an EMBL/GenBank/DDBJ whole genome shotgun (WGS) entry which is preliminary data.</text>
</comment>
<dbReference type="EMBL" id="JAAAPX010000024">
    <property type="protein sequence ID" value="KAF4240828.1"/>
    <property type="molecule type" value="Genomic_DNA"/>
</dbReference>
<dbReference type="InterPro" id="IPR050187">
    <property type="entry name" value="Lipid_Phosphate_FormReg"/>
</dbReference>
<dbReference type="InterPro" id="IPR017438">
    <property type="entry name" value="ATP-NAD_kinase_N"/>
</dbReference>
<dbReference type="Pfam" id="PF00781">
    <property type="entry name" value="DAGK_cat"/>
    <property type="match status" value="1"/>
</dbReference>
<evidence type="ECO:0000313" key="3">
    <source>
        <dbReference type="Proteomes" id="UP000653565"/>
    </source>
</evidence>
<sequence length="492" mass="53844">MEITDSSSPAGIRLDLEGGGMLTIGTDHLELHASPETQFIPLYNILWAKVSNNEITIDFVQHTSKSLVEPRNLTFRLGSNNPDGPDGSFAESFRRVLLARAYREAKSRKCAYVLINPNSGPGRAMRLWRNEVKPIFDAARMELHVVVLGRGGEPAELAEKVDLRKYDTILACSGDGTVHEIFNGLGNRPDARHALASMPVSHIPCGSGNAFSCNLYGSHRASFAALAIVKGIVAPIDLISVTYGESRILSFLSQTVGIIAESDLDTEHLRWMGSARFQFGVIQRVFKRVCYPCDVALKVDIEDKAGIKAHYRRHASSTRLTKATTDDSTKASLAAECGLPKLKYGTVQDLVPEGWKLVSDDGMGTFYAGNMAYMSPNVNLFSASNMTDGLVDVITIDGDLSPVTALRVMSQTDSPRFFDHPYVKYRKVSAYRITPRNQDDGCISIDGERIPFGPFQAEVHQGLGRVISKSGKYEAEGPANWDNATIADRIPG</sequence>
<dbReference type="GO" id="GO:0046512">
    <property type="term" value="P:sphingosine biosynthetic process"/>
    <property type="evidence" value="ECO:0007669"/>
    <property type="project" value="TreeGrafter"/>
</dbReference>
<protein>
    <recommendedName>
        <fullName evidence="1">DAGKc domain-containing protein</fullName>
    </recommendedName>
</protein>
<dbReference type="SUPFAM" id="SSF111331">
    <property type="entry name" value="NAD kinase/diacylglycerol kinase-like"/>
    <property type="match status" value="1"/>
</dbReference>
<name>A0A8H4MDY6_9EURO</name>
<evidence type="ECO:0000259" key="1">
    <source>
        <dbReference type="PROSITE" id="PS50146"/>
    </source>
</evidence>
<dbReference type="Gene3D" id="2.60.200.40">
    <property type="match status" value="1"/>
</dbReference>
<dbReference type="InterPro" id="IPR016064">
    <property type="entry name" value="NAD/diacylglycerol_kinase_sf"/>
</dbReference>
<dbReference type="AlphaFoldDB" id="A0A8H4MDY6"/>
<feature type="domain" description="DAGKc" evidence="1">
    <location>
        <begin position="106"/>
        <end position="244"/>
    </location>
</feature>
<dbReference type="Proteomes" id="UP000653565">
    <property type="component" value="Unassembled WGS sequence"/>
</dbReference>
<proteinExistence type="predicted"/>
<dbReference type="GO" id="GO:0005737">
    <property type="term" value="C:cytoplasm"/>
    <property type="evidence" value="ECO:0007669"/>
    <property type="project" value="TreeGrafter"/>
</dbReference>
<keyword evidence="3" id="KW-1185">Reference proteome</keyword>
<reference evidence="2" key="1">
    <citation type="journal article" date="2020" name="bioRxiv">
        <title>Genomic and phenotypic heterogeneity of clinical isolates of the human pathogens Aspergillus fumigatus, Aspergillus lentulus and Aspergillus fumigatiaffinis.</title>
        <authorList>
            <person name="dos Santos R.A.C."/>
            <person name="Steenwyk J.L."/>
            <person name="Rivero-Menendez O."/>
            <person name="Mead M.E."/>
            <person name="Silva L.P."/>
            <person name="Bastos R.W."/>
            <person name="Alastruey-Izquierdo A."/>
            <person name="Goldman G.H."/>
            <person name="Rokas A."/>
        </authorList>
    </citation>
    <scope>NUCLEOTIDE SEQUENCE</scope>
    <source>
        <strain evidence="2">CNM-CM6805</strain>
    </source>
</reference>